<sequence length="43" mass="4982">MQKQDLFDLDIQVKSVSLVRPDLHKPNMTQWCITFVGRCSLSC</sequence>
<comment type="caution">
    <text evidence="1">The sequence shown here is derived from an EMBL/GenBank/DDBJ whole genome shotgun (WGS) entry which is preliminary data.</text>
</comment>
<evidence type="ECO:0008006" key="3">
    <source>
        <dbReference type="Google" id="ProtNLM"/>
    </source>
</evidence>
<evidence type="ECO:0000313" key="1">
    <source>
        <dbReference type="EMBL" id="GED59075.1"/>
    </source>
</evidence>
<dbReference type="EMBL" id="BJOL01000018">
    <property type="protein sequence ID" value="GED59075.1"/>
    <property type="molecule type" value="Genomic_DNA"/>
</dbReference>
<name>A0ABQ0T6X2_9BACL</name>
<reference evidence="1 2" key="1">
    <citation type="submission" date="2019-06" db="EMBL/GenBank/DDBJ databases">
        <title>Whole genome shotgun sequence of Brevibacillus formosus NBRC 15716.</title>
        <authorList>
            <person name="Hosoyama A."/>
            <person name="Uohara A."/>
            <person name="Ohji S."/>
            <person name="Ichikawa N."/>
        </authorList>
    </citation>
    <scope>NUCLEOTIDE SEQUENCE [LARGE SCALE GENOMIC DNA]</scope>
    <source>
        <strain evidence="1 2">NBRC 15716</strain>
    </source>
</reference>
<accession>A0ABQ0T6X2</accession>
<protein>
    <recommendedName>
        <fullName evidence="3">Lantibiotic</fullName>
    </recommendedName>
</protein>
<organism evidence="1 2">
    <name type="scientific">Brevibacillus formosus</name>
    <dbReference type="NCBI Taxonomy" id="54913"/>
    <lineage>
        <taxon>Bacteria</taxon>
        <taxon>Bacillati</taxon>
        <taxon>Bacillota</taxon>
        <taxon>Bacilli</taxon>
        <taxon>Bacillales</taxon>
        <taxon>Paenibacillaceae</taxon>
        <taxon>Brevibacillus</taxon>
    </lineage>
</organism>
<gene>
    <name evidence="1" type="ORF">BFO01nite_32070</name>
</gene>
<proteinExistence type="predicted"/>
<evidence type="ECO:0000313" key="2">
    <source>
        <dbReference type="Proteomes" id="UP000319498"/>
    </source>
</evidence>
<dbReference type="Proteomes" id="UP000319498">
    <property type="component" value="Unassembled WGS sequence"/>
</dbReference>
<keyword evidence="2" id="KW-1185">Reference proteome</keyword>